<protein>
    <submittedName>
        <fullName evidence="1">Uncharacterized protein</fullName>
    </submittedName>
</protein>
<reference evidence="1 2" key="1">
    <citation type="submission" date="2016-11" db="EMBL/GenBank/DDBJ databases">
        <title>Draft Genome Sequences of Nine Cyanobacterial Strains from Diverse Habitats.</title>
        <authorList>
            <person name="Zhu T."/>
            <person name="Hou S."/>
            <person name="Lu X."/>
            <person name="Hess W.R."/>
        </authorList>
    </citation>
    <scope>NUCLEOTIDE SEQUENCE [LARGE SCALE GENOMIC DNA]</scope>
    <source>
        <strain evidence="1 2">NIES-30</strain>
    </source>
</reference>
<dbReference type="RefSeq" id="WP_073611197.1">
    <property type="nucleotide sequence ID" value="NZ_MRCG01000034.1"/>
</dbReference>
<name>A0A1U7IY36_9CYAN</name>
<evidence type="ECO:0000313" key="2">
    <source>
        <dbReference type="Proteomes" id="UP000185557"/>
    </source>
</evidence>
<dbReference type="AlphaFoldDB" id="A0A1U7IY36"/>
<gene>
    <name evidence="1" type="ORF">NIES30_25140</name>
</gene>
<dbReference type="OrthoDB" id="511447at2"/>
<proteinExistence type="predicted"/>
<organism evidence="1 2">
    <name type="scientific">Phormidium tenue NIES-30</name>
    <dbReference type="NCBI Taxonomy" id="549789"/>
    <lineage>
        <taxon>Bacteria</taxon>
        <taxon>Bacillati</taxon>
        <taxon>Cyanobacteriota</taxon>
        <taxon>Cyanophyceae</taxon>
        <taxon>Oscillatoriophycideae</taxon>
        <taxon>Oscillatoriales</taxon>
        <taxon>Oscillatoriaceae</taxon>
        <taxon>Phormidium</taxon>
    </lineage>
</organism>
<sequence length="151" mass="16861">MNHERASNLSIPAPCLIDSGVVVNKNDMLRLLQDLGQVQYRHFQDGITLSEGQGLVMEVFADGQQATLVANHTLYINVYSFDCLEIGKTDADGNHFDLVQDNRRLRLIPLSDPMHEHITRSVNTAAFEAMVADALSASWDACLDDDRNFLE</sequence>
<dbReference type="STRING" id="549789.NIES30_25140"/>
<evidence type="ECO:0000313" key="1">
    <source>
        <dbReference type="EMBL" id="OKH43353.1"/>
    </source>
</evidence>
<dbReference type="EMBL" id="MRCG01000034">
    <property type="protein sequence ID" value="OKH43353.1"/>
    <property type="molecule type" value="Genomic_DNA"/>
</dbReference>
<keyword evidence="2" id="KW-1185">Reference proteome</keyword>
<accession>A0A1U7IY36</accession>
<comment type="caution">
    <text evidence="1">The sequence shown here is derived from an EMBL/GenBank/DDBJ whole genome shotgun (WGS) entry which is preliminary data.</text>
</comment>
<dbReference type="Proteomes" id="UP000185557">
    <property type="component" value="Unassembled WGS sequence"/>
</dbReference>